<dbReference type="GO" id="GO:0097367">
    <property type="term" value="F:carbohydrate derivative binding"/>
    <property type="evidence" value="ECO:0007669"/>
    <property type="project" value="InterPro"/>
</dbReference>
<dbReference type="OrthoDB" id="9813395at2"/>
<keyword evidence="6" id="KW-1185">Reference proteome</keyword>
<comment type="function">
    <text evidence="3">Specifically catalyzes the cleavage of the D-lactyl ether substituent of MurNAc 6-phosphate, producing GlcNAc 6-phosphate and D-lactate.</text>
</comment>
<dbReference type="GO" id="GO:0009254">
    <property type="term" value="P:peptidoglycan turnover"/>
    <property type="evidence" value="ECO:0007669"/>
    <property type="project" value="TreeGrafter"/>
</dbReference>
<dbReference type="PANTHER" id="PTHR10088">
    <property type="entry name" value="GLUCOKINASE REGULATORY PROTEIN"/>
    <property type="match status" value="1"/>
</dbReference>
<dbReference type="EC" id="4.2.1.126" evidence="3"/>
<dbReference type="AlphaFoldDB" id="A0A2S0KLN9"/>
<gene>
    <name evidence="3 5" type="primary">murQ</name>
    <name evidence="5" type="ORF">C5Q98_01115</name>
</gene>
<feature type="active site" evidence="3">
    <location>
        <position position="121"/>
    </location>
</feature>
<keyword evidence="2 3" id="KW-0119">Carbohydrate metabolism</keyword>
<evidence type="ECO:0000256" key="3">
    <source>
        <dbReference type="HAMAP-Rule" id="MF_00068"/>
    </source>
</evidence>
<dbReference type="Gene3D" id="3.40.50.10490">
    <property type="entry name" value="Glucose-6-phosphate isomerase like protein, domain 1"/>
    <property type="match status" value="1"/>
</dbReference>
<evidence type="ECO:0000256" key="2">
    <source>
        <dbReference type="ARBA" id="ARBA00023277"/>
    </source>
</evidence>
<dbReference type="NCBIfam" id="TIGR00274">
    <property type="entry name" value="N-acetylmuramic acid 6-phosphate etherase"/>
    <property type="match status" value="1"/>
</dbReference>
<proteinExistence type="inferred from homology"/>
<dbReference type="EMBL" id="CP027226">
    <property type="protein sequence ID" value="AVM41919.1"/>
    <property type="molecule type" value="Genomic_DNA"/>
</dbReference>
<evidence type="ECO:0000313" key="6">
    <source>
        <dbReference type="Proteomes" id="UP000237947"/>
    </source>
</evidence>
<dbReference type="CDD" id="cd05007">
    <property type="entry name" value="SIS_Etherase"/>
    <property type="match status" value="1"/>
</dbReference>
<dbReference type="NCBIfam" id="NF009222">
    <property type="entry name" value="PRK12570.1"/>
    <property type="match status" value="1"/>
</dbReference>
<feature type="domain" description="SIS" evidence="4">
    <location>
        <begin position="62"/>
        <end position="225"/>
    </location>
</feature>
<dbReference type="GO" id="GO:0016803">
    <property type="term" value="F:ether hydrolase activity"/>
    <property type="evidence" value="ECO:0007669"/>
    <property type="project" value="TreeGrafter"/>
</dbReference>
<comment type="catalytic activity">
    <reaction evidence="3">
        <text>N-acetyl-D-muramate 6-phosphate + H2O = N-acetyl-D-glucosamine 6-phosphate + (R)-lactate</text>
        <dbReference type="Rhea" id="RHEA:26410"/>
        <dbReference type="ChEBI" id="CHEBI:15377"/>
        <dbReference type="ChEBI" id="CHEBI:16004"/>
        <dbReference type="ChEBI" id="CHEBI:57513"/>
        <dbReference type="ChEBI" id="CHEBI:58722"/>
        <dbReference type="EC" id="4.2.1.126"/>
    </reaction>
</comment>
<evidence type="ECO:0000259" key="4">
    <source>
        <dbReference type="PROSITE" id="PS51464"/>
    </source>
</evidence>
<comment type="similarity">
    <text evidence="3">Belongs to the GCKR-like family. MurNAc-6-P etherase subfamily.</text>
</comment>
<dbReference type="Gene3D" id="1.10.8.1080">
    <property type="match status" value="1"/>
</dbReference>
<protein>
    <recommendedName>
        <fullName evidence="3">N-acetylmuramic acid 6-phosphate etherase</fullName>
        <shortName evidence="3">MurNAc-6-P etherase</shortName>
        <ecNumber evidence="3">4.2.1.126</ecNumber>
    </recommendedName>
    <alternativeName>
        <fullName evidence="3">N-acetylmuramic acid 6-phosphate hydrolase</fullName>
    </alternativeName>
    <alternativeName>
        <fullName evidence="3">N-acetylmuramic acid 6-phosphate lyase</fullName>
    </alternativeName>
</protein>
<dbReference type="GO" id="GO:0046348">
    <property type="term" value="P:amino sugar catabolic process"/>
    <property type="evidence" value="ECO:0007669"/>
    <property type="project" value="InterPro"/>
</dbReference>
<sequence length="308" mass="32802">MGVNNLEASVWGLGTEQNNQATMNIDQMNSVEIVEAFLNEDSKIVEAIALEKDKIAKAIETIAESFKKGGRLFYFGAGTSGRLGVLDASECPPTFGTDPELVQGLIAGGDFALRNAVEAAEDNVEAGRIEVDQLGINSNDTVVGITASGRTPYVIGACARANELGVETIAVVCNDGSELANVVNNPISVVTGPELIQGSTRLKAGTATKMVLNMLTTGAMIRTGKVYENRMVDMRPTNDKLKARAIRLTMEITGLDREEVIPALESCNYHVKPSVLCILGDVDAQTAEELLKKNDGFLRNAIAEAKGI</sequence>
<comment type="miscellaneous">
    <text evidence="3">A lyase-type mechanism (elimination/hydration) is suggested for the cleavage of the lactyl ether bond of MurNAc 6-phosphate, with the formation of an alpha,beta-unsaturated aldehyde intermediate with (E)-stereochemistry, followed by the syn addition of water to give product.</text>
</comment>
<dbReference type="Pfam" id="PF22645">
    <property type="entry name" value="GKRP_SIS_N"/>
    <property type="match status" value="1"/>
</dbReference>
<dbReference type="KEGG" id="fsa:C5Q98_01115"/>
<feature type="active site" description="Proton donor" evidence="3">
    <location>
        <position position="90"/>
    </location>
</feature>
<dbReference type="GO" id="GO:0016835">
    <property type="term" value="F:carbon-oxygen lyase activity"/>
    <property type="evidence" value="ECO:0007669"/>
    <property type="project" value="UniProtKB-UniRule"/>
</dbReference>
<dbReference type="InterPro" id="IPR005488">
    <property type="entry name" value="Etherase_MurQ"/>
</dbReference>
<name>A0A2S0KLN9_9FIRM</name>
<dbReference type="PANTHER" id="PTHR10088:SF4">
    <property type="entry name" value="GLUCOKINASE REGULATORY PROTEIN"/>
    <property type="match status" value="1"/>
</dbReference>
<reference evidence="6" key="1">
    <citation type="submission" date="2018-02" db="EMBL/GenBank/DDBJ databases">
        <authorList>
            <person name="Holder M.E."/>
            <person name="Ajami N.J."/>
            <person name="Petrosino J.F."/>
        </authorList>
    </citation>
    <scope>NUCLEOTIDE SEQUENCE [LARGE SCALE GENOMIC DNA]</scope>
    <source>
        <strain evidence="6">CCUG 47711</strain>
    </source>
</reference>
<dbReference type="FunFam" id="3.40.50.10490:FF:000014">
    <property type="entry name" value="N-acetylmuramic acid 6-phosphate etherase"/>
    <property type="match status" value="1"/>
</dbReference>
<dbReference type="GO" id="GO:0097173">
    <property type="term" value="P:N-acetylmuramic acid catabolic process"/>
    <property type="evidence" value="ECO:0007669"/>
    <property type="project" value="UniProtKB-UniPathway"/>
</dbReference>
<evidence type="ECO:0000313" key="5">
    <source>
        <dbReference type="EMBL" id="AVM41919.1"/>
    </source>
</evidence>
<dbReference type="SUPFAM" id="SSF53697">
    <property type="entry name" value="SIS domain"/>
    <property type="match status" value="1"/>
</dbReference>
<comment type="subunit">
    <text evidence="3">Homodimer.</text>
</comment>
<dbReference type="UniPathway" id="UPA00342"/>
<evidence type="ECO:0000256" key="1">
    <source>
        <dbReference type="ARBA" id="ARBA00023239"/>
    </source>
</evidence>
<dbReference type="InterPro" id="IPR046348">
    <property type="entry name" value="SIS_dom_sf"/>
</dbReference>
<dbReference type="RefSeq" id="WP_106011905.1">
    <property type="nucleotide sequence ID" value="NZ_CP027226.1"/>
</dbReference>
<dbReference type="Proteomes" id="UP000237947">
    <property type="component" value="Chromosome"/>
</dbReference>
<dbReference type="InterPro" id="IPR001347">
    <property type="entry name" value="SIS_dom"/>
</dbReference>
<dbReference type="NCBIfam" id="NF003915">
    <property type="entry name" value="PRK05441.1"/>
    <property type="match status" value="1"/>
</dbReference>
<dbReference type="InterPro" id="IPR040190">
    <property type="entry name" value="MURQ/GCKR"/>
</dbReference>
<organism evidence="5 6">
    <name type="scientific">Fastidiosipila sanguinis</name>
    <dbReference type="NCBI Taxonomy" id="236753"/>
    <lineage>
        <taxon>Bacteria</taxon>
        <taxon>Bacillati</taxon>
        <taxon>Bacillota</taxon>
        <taxon>Clostridia</taxon>
        <taxon>Eubacteriales</taxon>
        <taxon>Oscillospiraceae</taxon>
        <taxon>Fastidiosipila</taxon>
    </lineage>
</organism>
<comment type="pathway">
    <text evidence="3">Amino-sugar metabolism; N-acetylmuramate degradation.</text>
</comment>
<accession>A0A2S0KLN9</accession>
<dbReference type="PROSITE" id="PS51464">
    <property type="entry name" value="SIS"/>
    <property type="match status" value="1"/>
</dbReference>
<dbReference type="HAMAP" id="MF_00068">
    <property type="entry name" value="MurQ"/>
    <property type="match status" value="1"/>
</dbReference>
<keyword evidence="1 3" id="KW-0456">Lyase</keyword>